<evidence type="ECO:0000313" key="1">
    <source>
        <dbReference type="EMBL" id="EFN69458.1"/>
    </source>
</evidence>
<sequence length="76" mass="8201">MPAITKTKKLSRATMAGNNTKVTTNDDPMIQASGKTLFAPFQRDKSLGTSLEVVAKVYRALSPTMLQTPTTSTANR</sequence>
<proteinExistence type="predicted"/>
<organism evidence="2">
    <name type="scientific">Camponotus floridanus</name>
    <name type="common">Florida carpenter ant</name>
    <dbReference type="NCBI Taxonomy" id="104421"/>
    <lineage>
        <taxon>Eukaryota</taxon>
        <taxon>Metazoa</taxon>
        <taxon>Ecdysozoa</taxon>
        <taxon>Arthropoda</taxon>
        <taxon>Hexapoda</taxon>
        <taxon>Insecta</taxon>
        <taxon>Pterygota</taxon>
        <taxon>Neoptera</taxon>
        <taxon>Endopterygota</taxon>
        <taxon>Hymenoptera</taxon>
        <taxon>Apocrita</taxon>
        <taxon>Aculeata</taxon>
        <taxon>Formicoidea</taxon>
        <taxon>Formicidae</taxon>
        <taxon>Formicinae</taxon>
        <taxon>Camponotus</taxon>
    </lineage>
</organism>
<gene>
    <name evidence="1" type="ORF">EAG_06653</name>
</gene>
<protein>
    <submittedName>
        <fullName evidence="1">Uncharacterized protein</fullName>
    </submittedName>
</protein>
<dbReference type="InParanoid" id="E2AAS9"/>
<name>E2AAS9_CAMFO</name>
<dbReference type="EMBL" id="GL438172">
    <property type="protein sequence ID" value="EFN69458.1"/>
    <property type="molecule type" value="Genomic_DNA"/>
</dbReference>
<reference evidence="1 2" key="1">
    <citation type="journal article" date="2010" name="Science">
        <title>Genomic comparison of the ants Camponotus floridanus and Harpegnathos saltator.</title>
        <authorList>
            <person name="Bonasio R."/>
            <person name="Zhang G."/>
            <person name="Ye C."/>
            <person name="Mutti N.S."/>
            <person name="Fang X."/>
            <person name="Qin N."/>
            <person name="Donahue G."/>
            <person name="Yang P."/>
            <person name="Li Q."/>
            <person name="Li C."/>
            <person name="Zhang P."/>
            <person name="Huang Z."/>
            <person name="Berger S.L."/>
            <person name="Reinberg D."/>
            <person name="Wang J."/>
            <person name="Liebig J."/>
        </authorList>
    </citation>
    <scope>NUCLEOTIDE SEQUENCE [LARGE SCALE GENOMIC DNA]</scope>
    <source>
        <strain evidence="2">C129</strain>
    </source>
</reference>
<dbReference type="AlphaFoldDB" id="E2AAS9"/>
<accession>E2AAS9</accession>
<evidence type="ECO:0000313" key="2">
    <source>
        <dbReference type="Proteomes" id="UP000000311"/>
    </source>
</evidence>
<dbReference type="Proteomes" id="UP000000311">
    <property type="component" value="Unassembled WGS sequence"/>
</dbReference>
<keyword evidence="2" id="KW-1185">Reference proteome</keyword>